<protein>
    <submittedName>
        <fullName evidence="3">Diguanylate cyclase domain-containing protein</fullName>
        <ecNumber evidence="3">2.7.7.65</ecNumber>
    </submittedName>
</protein>
<dbReference type="SUPFAM" id="SSF55073">
    <property type="entry name" value="Nucleotide cyclase"/>
    <property type="match status" value="1"/>
</dbReference>
<feature type="transmembrane region" description="Helical" evidence="1">
    <location>
        <begin position="6"/>
        <end position="30"/>
    </location>
</feature>
<feature type="transmembrane region" description="Helical" evidence="1">
    <location>
        <begin position="42"/>
        <end position="62"/>
    </location>
</feature>
<dbReference type="Pfam" id="PF13185">
    <property type="entry name" value="GAF_2"/>
    <property type="match status" value="1"/>
</dbReference>
<evidence type="ECO:0000259" key="2">
    <source>
        <dbReference type="PROSITE" id="PS50887"/>
    </source>
</evidence>
<dbReference type="InterPro" id="IPR043128">
    <property type="entry name" value="Rev_trsase/Diguanyl_cyclase"/>
</dbReference>
<keyword evidence="1" id="KW-0472">Membrane</keyword>
<dbReference type="CDD" id="cd01949">
    <property type="entry name" value="GGDEF"/>
    <property type="match status" value="1"/>
</dbReference>
<dbReference type="SUPFAM" id="SSF55781">
    <property type="entry name" value="GAF domain-like"/>
    <property type="match status" value="1"/>
</dbReference>
<dbReference type="InterPro" id="IPR029016">
    <property type="entry name" value="GAF-like_dom_sf"/>
</dbReference>
<dbReference type="InterPro" id="IPR003018">
    <property type="entry name" value="GAF"/>
</dbReference>
<dbReference type="PANTHER" id="PTHR45138">
    <property type="entry name" value="REGULATORY COMPONENTS OF SENSORY TRANSDUCTION SYSTEM"/>
    <property type="match status" value="1"/>
</dbReference>
<evidence type="ECO:0000256" key="1">
    <source>
        <dbReference type="SAM" id="Phobius"/>
    </source>
</evidence>
<gene>
    <name evidence="3" type="ORF">ACFFLM_22240</name>
</gene>
<comment type="caution">
    <text evidence="3">The sequence shown here is derived from an EMBL/GenBank/DDBJ whole genome shotgun (WGS) entry which is preliminary data.</text>
</comment>
<feature type="domain" description="GGDEF" evidence="2">
    <location>
        <begin position="128"/>
        <end position="253"/>
    </location>
</feature>
<dbReference type="RefSeq" id="WP_380015870.1">
    <property type="nucleotide sequence ID" value="NZ_JBHLYR010000063.1"/>
</dbReference>
<dbReference type="NCBIfam" id="TIGR00254">
    <property type="entry name" value="GGDEF"/>
    <property type="match status" value="1"/>
</dbReference>
<evidence type="ECO:0000313" key="3">
    <source>
        <dbReference type="EMBL" id="MFB9994685.1"/>
    </source>
</evidence>
<keyword evidence="1" id="KW-0812">Transmembrane</keyword>
<feature type="transmembrane region" description="Helical" evidence="1">
    <location>
        <begin position="68"/>
        <end position="92"/>
    </location>
</feature>
<keyword evidence="1" id="KW-1133">Transmembrane helix</keyword>
<keyword evidence="3" id="KW-0548">Nucleotidyltransferase</keyword>
<reference evidence="3 4" key="1">
    <citation type="submission" date="2024-09" db="EMBL/GenBank/DDBJ databases">
        <authorList>
            <person name="Sun Q."/>
            <person name="Mori K."/>
        </authorList>
    </citation>
    <scope>NUCLEOTIDE SEQUENCE [LARGE SCALE GENOMIC DNA]</scope>
    <source>
        <strain evidence="3 4">JCM 13503</strain>
    </source>
</reference>
<dbReference type="InterPro" id="IPR029787">
    <property type="entry name" value="Nucleotide_cyclase"/>
</dbReference>
<proteinExistence type="predicted"/>
<dbReference type="PROSITE" id="PS50887">
    <property type="entry name" value="GGDEF"/>
    <property type="match status" value="1"/>
</dbReference>
<keyword evidence="3" id="KW-0808">Transferase</keyword>
<dbReference type="Proteomes" id="UP001589733">
    <property type="component" value="Unassembled WGS sequence"/>
</dbReference>
<dbReference type="SMART" id="SM00065">
    <property type="entry name" value="GAF"/>
    <property type="match status" value="1"/>
</dbReference>
<evidence type="ECO:0000313" key="4">
    <source>
        <dbReference type="Proteomes" id="UP001589733"/>
    </source>
</evidence>
<accession>A0ABV6B6X2</accession>
<dbReference type="GO" id="GO:0052621">
    <property type="term" value="F:diguanylate cyclase activity"/>
    <property type="evidence" value="ECO:0007669"/>
    <property type="project" value="UniProtKB-EC"/>
</dbReference>
<dbReference type="Gene3D" id="3.30.70.270">
    <property type="match status" value="1"/>
</dbReference>
<keyword evidence="4" id="KW-1185">Reference proteome</keyword>
<dbReference type="InterPro" id="IPR000160">
    <property type="entry name" value="GGDEF_dom"/>
</dbReference>
<dbReference type="Gene3D" id="3.30.450.40">
    <property type="match status" value="1"/>
</dbReference>
<dbReference type="Pfam" id="PF00990">
    <property type="entry name" value="GGDEF"/>
    <property type="match status" value="1"/>
</dbReference>
<dbReference type="EMBL" id="JBHLYR010000063">
    <property type="protein sequence ID" value="MFB9994685.1"/>
    <property type="molecule type" value="Genomic_DNA"/>
</dbReference>
<dbReference type="InterPro" id="IPR050469">
    <property type="entry name" value="Diguanylate_Cyclase"/>
</dbReference>
<organism evidence="3 4">
    <name type="scientific">Deinococcus oregonensis</name>
    <dbReference type="NCBI Taxonomy" id="1805970"/>
    <lineage>
        <taxon>Bacteria</taxon>
        <taxon>Thermotogati</taxon>
        <taxon>Deinococcota</taxon>
        <taxon>Deinococci</taxon>
        <taxon>Deinococcales</taxon>
        <taxon>Deinococcaceae</taxon>
        <taxon>Deinococcus</taxon>
    </lineage>
</organism>
<dbReference type="PANTHER" id="PTHR45138:SF9">
    <property type="entry name" value="DIGUANYLATE CYCLASE DGCM-RELATED"/>
    <property type="match status" value="1"/>
</dbReference>
<dbReference type="SMART" id="SM00267">
    <property type="entry name" value="GGDEF"/>
    <property type="match status" value="1"/>
</dbReference>
<sequence length="430" mass="46626">MTTAEWVEAIIRACLASDALLGLALAAFAPRLRPGAPDRVTQMVRLTASVAALWAASLALAWPPSAPAYHVVASVSGLVSMVLVLLLIRLLLRLPPVLSAEESVRDLLTGALSRSGLVQAYGQLPTGTPVSVALIDVNGLKLMNDVQGHNTGDLFLHSIAQALTAALPAGSLIGRWGGDEFVTLTPNTSPEVVIEMLRGALKDTPGARPGLPAFAFGLAETYTPEALERPIAVADERMYTLKQRQREVEVTQGGTVPESLEEYARQLELLSTPEDLLPLGLSLSLRLVGFEAAAYYGRVEGRFRLLNFSGNPDLRGFHDQLLLHLDGGQGTTGEAVRSRRTTWSADYQNDPRGVPEWKQAGLKSVLTTPVYDASRLIGVLCLTSFNTWHAVTPQRRYLLESLAQRIGYALERTRIRDSEKQHQADERGQA</sequence>
<name>A0ABV6B6X2_9DEIO</name>
<dbReference type="EC" id="2.7.7.65" evidence="3"/>